<feature type="non-terminal residue" evidence="4">
    <location>
        <position position="1"/>
    </location>
</feature>
<comment type="caution">
    <text evidence="4">The sequence shown here is derived from an EMBL/GenBank/DDBJ whole genome shotgun (WGS) entry which is preliminary data.</text>
</comment>
<reference evidence="5" key="1">
    <citation type="journal article" date="2019" name="Int. J. Syst. Evol. Microbiol.">
        <title>The Global Catalogue of Microorganisms (GCM) 10K type strain sequencing project: providing services to taxonomists for standard genome sequencing and annotation.</title>
        <authorList>
            <consortium name="The Broad Institute Genomics Platform"/>
            <consortium name="The Broad Institute Genome Sequencing Center for Infectious Disease"/>
            <person name="Wu L."/>
            <person name="Ma J."/>
        </authorList>
    </citation>
    <scope>NUCLEOTIDE SEQUENCE [LARGE SCALE GENOMIC DNA]</scope>
    <source>
        <strain evidence="5">JCM 32148</strain>
    </source>
</reference>
<keyword evidence="2" id="KW-0520">NAD</keyword>
<dbReference type="SUPFAM" id="SSF55424">
    <property type="entry name" value="FAD/NAD-linked reductases, dimerisation (C-terminal) domain"/>
    <property type="match status" value="1"/>
</dbReference>
<feature type="domain" description="Pyridine nucleotide-disulphide oxidoreductase dimerisation" evidence="3">
    <location>
        <begin position="4"/>
        <end position="110"/>
    </location>
</feature>
<organism evidence="4 5">
    <name type="scientific">Micromonospora azadirachtae</name>
    <dbReference type="NCBI Taxonomy" id="1970735"/>
    <lineage>
        <taxon>Bacteria</taxon>
        <taxon>Bacillati</taxon>
        <taxon>Actinomycetota</taxon>
        <taxon>Actinomycetes</taxon>
        <taxon>Micromonosporales</taxon>
        <taxon>Micromonosporaceae</taxon>
        <taxon>Micromonospora</taxon>
    </lineage>
</organism>
<evidence type="ECO:0000313" key="5">
    <source>
        <dbReference type="Proteomes" id="UP001597053"/>
    </source>
</evidence>
<dbReference type="PANTHER" id="PTHR22912">
    <property type="entry name" value="DISULFIDE OXIDOREDUCTASE"/>
    <property type="match status" value="1"/>
</dbReference>
<dbReference type="InterPro" id="IPR004099">
    <property type="entry name" value="Pyr_nucl-diS_OxRdtase_dimer"/>
</dbReference>
<dbReference type="PANTHER" id="PTHR22912:SF151">
    <property type="entry name" value="DIHYDROLIPOYL DEHYDROGENASE, MITOCHONDRIAL"/>
    <property type="match status" value="1"/>
</dbReference>
<dbReference type="Gene3D" id="3.30.390.30">
    <property type="match status" value="1"/>
</dbReference>
<name>A0ABW2ZYD2_9ACTN</name>
<dbReference type="InterPro" id="IPR050151">
    <property type="entry name" value="Class-I_Pyr_Nuc-Dis_Oxidored"/>
</dbReference>
<gene>
    <name evidence="4" type="ORF">ACFQZ8_06570</name>
</gene>
<evidence type="ECO:0000259" key="3">
    <source>
        <dbReference type="Pfam" id="PF02852"/>
    </source>
</evidence>
<protein>
    <submittedName>
        <fullName evidence="4">Pyridine nucleotide-disulfide oxidoreductase</fullName>
    </submittedName>
</protein>
<proteinExistence type="inferred from homology"/>
<dbReference type="Pfam" id="PF02852">
    <property type="entry name" value="Pyr_redox_dim"/>
    <property type="match status" value="1"/>
</dbReference>
<evidence type="ECO:0000313" key="4">
    <source>
        <dbReference type="EMBL" id="MFD0783575.1"/>
    </source>
</evidence>
<dbReference type="EMBL" id="JBHTHM010000177">
    <property type="protein sequence ID" value="MFD0783575.1"/>
    <property type="molecule type" value="Genomic_DNA"/>
</dbReference>
<evidence type="ECO:0000256" key="2">
    <source>
        <dbReference type="ARBA" id="ARBA00023027"/>
    </source>
</evidence>
<dbReference type="InterPro" id="IPR016156">
    <property type="entry name" value="FAD/NAD-linked_Rdtase_dimer_sf"/>
</dbReference>
<comment type="similarity">
    <text evidence="1">Belongs to the class-I pyridine nucleotide-disulfide oxidoreductase family.</text>
</comment>
<evidence type="ECO:0000256" key="1">
    <source>
        <dbReference type="ARBA" id="ARBA00007532"/>
    </source>
</evidence>
<accession>A0ABW2ZYD2</accession>
<dbReference type="Proteomes" id="UP001597053">
    <property type="component" value="Unassembled WGS sequence"/>
</dbReference>
<sequence length="121" mass="13000">ERAVPQVVFTDPEVASVGLTAAAAETAGLRTRVVDYDLGAVAGASLHADGYRGHARMVVDEDRRVIVGFTLVGPDVAELLHAATIAVVGEVPLDRLWHAVPSYPTVSEVWLRLLETYGRRP</sequence>
<keyword evidence="5" id="KW-1185">Reference proteome</keyword>